<feature type="transmembrane region" description="Helical" evidence="7">
    <location>
        <begin position="271"/>
        <end position="290"/>
    </location>
</feature>
<dbReference type="GO" id="GO:0005886">
    <property type="term" value="C:plasma membrane"/>
    <property type="evidence" value="ECO:0007669"/>
    <property type="project" value="UniProtKB-SubCell"/>
</dbReference>
<proteinExistence type="predicted"/>
<comment type="caution">
    <text evidence="9">The sequence shown here is derived from an EMBL/GenBank/DDBJ whole genome shotgun (WGS) entry which is preliminary data.</text>
</comment>
<evidence type="ECO:0000256" key="5">
    <source>
        <dbReference type="ARBA" id="ARBA00022989"/>
    </source>
</evidence>
<feature type="transmembrane region" description="Helical" evidence="7">
    <location>
        <begin position="366"/>
        <end position="386"/>
    </location>
</feature>
<feature type="transmembrane region" description="Helical" evidence="7">
    <location>
        <begin position="325"/>
        <end position="345"/>
    </location>
</feature>
<keyword evidence="5 7" id="KW-1133">Transmembrane helix</keyword>
<evidence type="ECO:0000313" key="10">
    <source>
        <dbReference type="Proteomes" id="UP000579647"/>
    </source>
</evidence>
<dbReference type="GO" id="GO:0022857">
    <property type="term" value="F:transmembrane transporter activity"/>
    <property type="evidence" value="ECO:0007669"/>
    <property type="project" value="InterPro"/>
</dbReference>
<reference evidence="9 10" key="1">
    <citation type="submission" date="2020-08" db="EMBL/GenBank/DDBJ databases">
        <title>Sequencing the genomes of 1000 actinobacteria strains.</title>
        <authorList>
            <person name="Klenk H.-P."/>
        </authorList>
    </citation>
    <scope>NUCLEOTIDE SEQUENCE [LARGE SCALE GENOMIC DNA]</scope>
    <source>
        <strain evidence="9 10">DSM 44598</strain>
    </source>
</reference>
<dbReference type="InterPro" id="IPR010290">
    <property type="entry name" value="TM_effector"/>
</dbReference>
<keyword evidence="2" id="KW-0813">Transport</keyword>
<dbReference type="PANTHER" id="PTHR23513">
    <property type="entry name" value="INTEGRAL MEMBRANE EFFLUX PROTEIN-RELATED"/>
    <property type="match status" value="1"/>
</dbReference>
<evidence type="ECO:0000256" key="1">
    <source>
        <dbReference type="ARBA" id="ARBA00004651"/>
    </source>
</evidence>
<feature type="transmembrane region" description="Helical" evidence="7">
    <location>
        <begin position="175"/>
        <end position="201"/>
    </location>
</feature>
<dbReference type="SUPFAM" id="SSF103473">
    <property type="entry name" value="MFS general substrate transporter"/>
    <property type="match status" value="1"/>
</dbReference>
<protein>
    <submittedName>
        <fullName evidence="9">MFS family permease</fullName>
    </submittedName>
</protein>
<feature type="transmembrane region" description="Helical" evidence="7">
    <location>
        <begin position="57"/>
        <end position="80"/>
    </location>
</feature>
<dbReference type="CDD" id="cd06173">
    <property type="entry name" value="MFS_MefA_like"/>
    <property type="match status" value="1"/>
</dbReference>
<name>A0A840W2A2_9ACTN</name>
<evidence type="ECO:0000256" key="3">
    <source>
        <dbReference type="ARBA" id="ARBA00022475"/>
    </source>
</evidence>
<feature type="transmembrane region" description="Helical" evidence="7">
    <location>
        <begin position="302"/>
        <end position="319"/>
    </location>
</feature>
<dbReference type="Pfam" id="PF05977">
    <property type="entry name" value="MFS_3"/>
    <property type="match status" value="1"/>
</dbReference>
<dbReference type="InterPro" id="IPR036259">
    <property type="entry name" value="MFS_trans_sf"/>
</dbReference>
<feature type="transmembrane region" description="Helical" evidence="7">
    <location>
        <begin position="392"/>
        <end position="409"/>
    </location>
</feature>
<feature type="transmembrane region" description="Helical" evidence="7">
    <location>
        <begin position="100"/>
        <end position="125"/>
    </location>
</feature>
<dbReference type="Proteomes" id="UP000579647">
    <property type="component" value="Unassembled WGS sequence"/>
</dbReference>
<feature type="domain" description="Major facilitator superfamily (MFS) profile" evidence="8">
    <location>
        <begin position="236"/>
        <end position="426"/>
    </location>
</feature>
<evidence type="ECO:0000256" key="6">
    <source>
        <dbReference type="ARBA" id="ARBA00023136"/>
    </source>
</evidence>
<organism evidence="9 10">
    <name type="scientific">Nocardiopsis metallicus</name>
    <dbReference type="NCBI Taxonomy" id="179819"/>
    <lineage>
        <taxon>Bacteria</taxon>
        <taxon>Bacillati</taxon>
        <taxon>Actinomycetota</taxon>
        <taxon>Actinomycetes</taxon>
        <taxon>Streptosporangiales</taxon>
        <taxon>Nocardiopsidaceae</taxon>
        <taxon>Nocardiopsis</taxon>
    </lineage>
</organism>
<keyword evidence="4 7" id="KW-0812">Transmembrane</keyword>
<dbReference type="InterPro" id="IPR020846">
    <property type="entry name" value="MFS_dom"/>
</dbReference>
<accession>A0A840W2A2</accession>
<keyword evidence="3" id="KW-1003">Cell membrane</keyword>
<sequence length="426" mass="44925">MVDNQGSAPHDDTTTAPGPLGGDYWRLWTASGLSNLADGVLKVALPLLALRFTDSPLLIGGVGVALSLPWLLFALPAGALADRLDRRWAMLSANTVRGSLVLALFLGLSLDLGSIWLIYAVAFLLGTTETLYDTTAQSILPQLVRRDQLSRANGRLYGMEMAANEFIGPPLGSTLVAVGLALALLTPGALWLAAVGALFLVRGRFRVSRTGPPTSMRADIAEGVRFLWSHRVLRTFAVLAGVSNFALSAVFTLLVVYAVGPGSPLGLTEAAFGLLFSAFAAGSLVGAFVAPWCERVLGRSRVLWLSVLPFALLALTPGLTANVWLVGPGFVIGGIGIMVWNVITVSLRQRMAPGALLGRVNSVYRLLAWGTRPLGAGVGGLLAQFLGTQTMFFVMGLLILTLLVPLLRIDDTALDAAESSGDPSTH</sequence>
<evidence type="ECO:0000313" key="9">
    <source>
        <dbReference type="EMBL" id="MBB5490104.1"/>
    </source>
</evidence>
<dbReference type="AlphaFoldDB" id="A0A840W2A2"/>
<evidence type="ECO:0000256" key="4">
    <source>
        <dbReference type="ARBA" id="ARBA00022692"/>
    </source>
</evidence>
<dbReference type="Gene3D" id="1.20.1250.20">
    <property type="entry name" value="MFS general substrate transporter like domains"/>
    <property type="match status" value="1"/>
</dbReference>
<gene>
    <name evidence="9" type="ORF">HNR07_001241</name>
</gene>
<dbReference type="RefSeq" id="WP_184363028.1">
    <property type="nucleotide sequence ID" value="NZ_BAAAKM010000022.1"/>
</dbReference>
<dbReference type="PROSITE" id="PS50850">
    <property type="entry name" value="MFS"/>
    <property type="match status" value="1"/>
</dbReference>
<dbReference type="PANTHER" id="PTHR23513:SF6">
    <property type="entry name" value="MAJOR FACILITATOR SUPERFAMILY ASSOCIATED DOMAIN-CONTAINING PROTEIN"/>
    <property type="match status" value="1"/>
</dbReference>
<evidence type="ECO:0000259" key="8">
    <source>
        <dbReference type="PROSITE" id="PS50850"/>
    </source>
</evidence>
<feature type="transmembrane region" description="Helical" evidence="7">
    <location>
        <begin position="235"/>
        <end position="259"/>
    </location>
</feature>
<evidence type="ECO:0000256" key="7">
    <source>
        <dbReference type="SAM" id="Phobius"/>
    </source>
</evidence>
<dbReference type="EMBL" id="JACHDO010000001">
    <property type="protein sequence ID" value="MBB5490104.1"/>
    <property type="molecule type" value="Genomic_DNA"/>
</dbReference>
<comment type="subcellular location">
    <subcellularLocation>
        <location evidence="1">Cell membrane</location>
        <topology evidence="1">Multi-pass membrane protein</topology>
    </subcellularLocation>
</comment>
<evidence type="ECO:0000256" key="2">
    <source>
        <dbReference type="ARBA" id="ARBA00022448"/>
    </source>
</evidence>
<keyword evidence="10" id="KW-1185">Reference proteome</keyword>
<keyword evidence="6 7" id="KW-0472">Membrane</keyword>